<dbReference type="PANTHER" id="PTHR11537:SF252">
    <property type="entry name" value="POTASSIUM VOLTAGE-GATED CHANNEL PROTEIN SHAW"/>
    <property type="match status" value="1"/>
</dbReference>
<organism evidence="10 11">
    <name type="scientific">Croceicoccus esteveae</name>
    <dbReference type="NCBI Taxonomy" id="3075597"/>
    <lineage>
        <taxon>Bacteria</taxon>
        <taxon>Pseudomonadati</taxon>
        <taxon>Pseudomonadota</taxon>
        <taxon>Alphaproteobacteria</taxon>
        <taxon>Sphingomonadales</taxon>
        <taxon>Erythrobacteraceae</taxon>
        <taxon>Croceicoccus</taxon>
    </lineage>
</organism>
<evidence type="ECO:0000256" key="4">
    <source>
        <dbReference type="ARBA" id="ARBA00022989"/>
    </source>
</evidence>
<gene>
    <name evidence="10" type="ORF">RM533_01605</name>
</gene>
<evidence type="ECO:0000256" key="1">
    <source>
        <dbReference type="ARBA" id="ARBA00004141"/>
    </source>
</evidence>
<comment type="subcellular location">
    <subcellularLocation>
        <location evidence="1">Membrane</location>
        <topology evidence="1">Multi-pass membrane protein</topology>
    </subcellularLocation>
</comment>
<name>A0ABU2ZEQ9_9SPHN</name>
<keyword evidence="3 8" id="KW-0812">Transmembrane</keyword>
<protein>
    <submittedName>
        <fullName evidence="10">Ion channel</fullName>
    </submittedName>
</protein>
<evidence type="ECO:0000256" key="2">
    <source>
        <dbReference type="ARBA" id="ARBA00022448"/>
    </source>
</evidence>
<keyword evidence="11" id="KW-1185">Reference proteome</keyword>
<feature type="domain" description="Potassium channel" evidence="9">
    <location>
        <begin position="171"/>
        <end position="253"/>
    </location>
</feature>
<dbReference type="Proteomes" id="UP001259803">
    <property type="component" value="Unassembled WGS sequence"/>
</dbReference>
<feature type="transmembrane region" description="Helical" evidence="8">
    <location>
        <begin position="135"/>
        <end position="156"/>
    </location>
</feature>
<feature type="transmembrane region" description="Helical" evidence="8">
    <location>
        <begin position="230"/>
        <end position="251"/>
    </location>
</feature>
<evidence type="ECO:0000313" key="11">
    <source>
        <dbReference type="Proteomes" id="UP001259803"/>
    </source>
</evidence>
<evidence type="ECO:0000256" key="3">
    <source>
        <dbReference type="ARBA" id="ARBA00022692"/>
    </source>
</evidence>
<keyword evidence="4 8" id="KW-1133">Transmembrane helix</keyword>
<dbReference type="PANTHER" id="PTHR11537">
    <property type="entry name" value="VOLTAGE-GATED POTASSIUM CHANNEL"/>
    <property type="match status" value="1"/>
</dbReference>
<reference evidence="10 11" key="1">
    <citation type="submission" date="2023-09" db="EMBL/GenBank/DDBJ databases">
        <authorList>
            <person name="Rey-Velasco X."/>
        </authorList>
    </citation>
    <scope>NUCLEOTIDE SEQUENCE [LARGE SCALE GENOMIC DNA]</scope>
    <source>
        <strain evidence="10 11">F390</strain>
    </source>
</reference>
<keyword evidence="6 8" id="KW-0472">Membrane</keyword>
<sequence>MSILRTAAPFSGGTVHTILVQSAHRISQRLRFAMLALLLVFIGTSYLVLPAPALAAEQVAITAMEPYTHKNAEGQWSGPAVDLFRTAADRANVQFEFVEQSPGEMAQETRNRTIASFPFSAVAQLAPGDAQSLPFHIDSVGLIGVSASGDFLLGLSDIFNLQFLKIVGLICLLLLIAGAAFWLAEHKGPGALDPETGKIRGIGDGFWWAGVTATTIGYGDLVPKTVSGRVVAMIWMLFSMALTAVLTAYLVSLTKESGGGGDLAQTVQEQRVGIVRGMAIDEQDLDGAKRIVPFDSLAHALRALDQDQVDAVAYPYVPARQQAGGRSILKTSRSVVMPVFRLHDAEKLRTEIDRVILSPAWQARVERQLTADN</sequence>
<comment type="caution">
    <text evidence="10">The sequence shown here is derived from an EMBL/GenBank/DDBJ whole genome shotgun (WGS) entry which is preliminary data.</text>
</comment>
<dbReference type="Gene3D" id="3.40.190.10">
    <property type="entry name" value="Periplasmic binding protein-like II"/>
    <property type="match status" value="1"/>
</dbReference>
<evidence type="ECO:0000259" key="9">
    <source>
        <dbReference type="Pfam" id="PF07885"/>
    </source>
</evidence>
<keyword evidence="5" id="KW-0406">Ion transport</keyword>
<evidence type="ECO:0000256" key="7">
    <source>
        <dbReference type="ARBA" id="ARBA00023303"/>
    </source>
</evidence>
<dbReference type="InterPro" id="IPR013099">
    <property type="entry name" value="K_chnl_dom"/>
</dbReference>
<dbReference type="Gene3D" id="1.10.287.70">
    <property type="match status" value="1"/>
</dbReference>
<dbReference type="SUPFAM" id="SSF53850">
    <property type="entry name" value="Periplasmic binding protein-like II"/>
    <property type="match status" value="1"/>
</dbReference>
<evidence type="ECO:0000256" key="8">
    <source>
        <dbReference type="SAM" id="Phobius"/>
    </source>
</evidence>
<proteinExistence type="predicted"/>
<evidence type="ECO:0000313" key="10">
    <source>
        <dbReference type="EMBL" id="MDT0574875.1"/>
    </source>
</evidence>
<keyword evidence="7" id="KW-0407">Ion channel</keyword>
<evidence type="ECO:0000256" key="5">
    <source>
        <dbReference type="ARBA" id="ARBA00023065"/>
    </source>
</evidence>
<dbReference type="RefSeq" id="WP_311339433.1">
    <property type="nucleotide sequence ID" value="NZ_JAVRHS010000001.1"/>
</dbReference>
<dbReference type="Pfam" id="PF07885">
    <property type="entry name" value="Ion_trans_2"/>
    <property type="match status" value="1"/>
</dbReference>
<dbReference type="SUPFAM" id="SSF81324">
    <property type="entry name" value="Voltage-gated potassium channels"/>
    <property type="match status" value="1"/>
</dbReference>
<keyword evidence="2" id="KW-0813">Transport</keyword>
<feature type="transmembrane region" description="Helical" evidence="8">
    <location>
        <begin position="32"/>
        <end position="49"/>
    </location>
</feature>
<accession>A0ABU2ZEQ9</accession>
<dbReference type="InterPro" id="IPR028325">
    <property type="entry name" value="VG_K_chnl"/>
</dbReference>
<dbReference type="EMBL" id="JAVRHS010000001">
    <property type="protein sequence ID" value="MDT0574875.1"/>
    <property type="molecule type" value="Genomic_DNA"/>
</dbReference>
<feature type="transmembrane region" description="Helical" evidence="8">
    <location>
        <begin position="163"/>
        <end position="184"/>
    </location>
</feature>
<evidence type="ECO:0000256" key="6">
    <source>
        <dbReference type="ARBA" id="ARBA00023136"/>
    </source>
</evidence>